<dbReference type="PANTHER" id="PTHR46889">
    <property type="entry name" value="TRANSPOSASE INSF FOR INSERTION SEQUENCE IS3B-RELATED"/>
    <property type="match status" value="1"/>
</dbReference>
<dbReference type="Proteomes" id="UP001242480">
    <property type="component" value="Unassembled WGS sequence"/>
</dbReference>
<sequence>MGEVSRAGYYRHLAECAPARADADLRETIQTAALRNRSYGYRRIGTLLRREGTPVNNKRILRLMREDNLLCQRQAPFVPRTTDSRHDKRVWPNLVHHCIPTTLDQIWVADITYIRLLEDFAYLAVILDAFSRKAVGWALDGHLMASLAIEALDMAIVARKPPPGQLIHHSDQGVQYASLTYVERLEKADIAPSMSARGNPYHNAKAESFMKTLKVEQVNAQAYRNLHEARRDIGHFIDVTYNQHRLHSALGYRPPVEFEAMHLPKHRRNA</sequence>
<dbReference type="NCBIfam" id="NF033516">
    <property type="entry name" value="transpos_IS3"/>
    <property type="match status" value="1"/>
</dbReference>
<dbReference type="PROSITE" id="PS50994">
    <property type="entry name" value="INTEGRASE"/>
    <property type="match status" value="1"/>
</dbReference>
<dbReference type="InterPro" id="IPR036397">
    <property type="entry name" value="RNaseH_sf"/>
</dbReference>
<comment type="caution">
    <text evidence="2">The sequence shown here is derived from an EMBL/GenBank/DDBJ whole genome shotgun (WGS) entry which is preliminary data.</text>
</comment>
<reference evidence="2 3" key="1">
    <citation type="submission" date="2023-07" db="EMBL/GenBank/DDBJ databases">
        <title>Genomic Encyclopedia of Type Strains, Phase IV (KMG-IV): sequencing the most valuable type-strain genomes for metagenomic binning, comparative biology and taxonomic classification.</title>
        <authorList>
            <person name="Goeker M."/>
        </authorList>
    </citation>
    <scope>NUCLEOTIDE SEQUENCE [LARGE SCALE GENOMIC DNA]</scope>
    <source>
        <strain evidence="2 3">DSM 19619</strain>
    </source>
</reference>
<dbReference type="Pfam" id="PF13333">
    <property type="entry name" value="rve_2"/>
    <property type="match status" value="1"/>
</dbReference>
<dbReference type="InterPro" id="IPR050900">
    <property type="entry name" value="Transposase_IS3/IS150/IS904"/>
</dbReference>
<name>A0ABU0IYX4_9HYPH</name>
<dbReference type="InterPro" id="IPR001584">
    <property type="entry name" value="Integrase_cat-core"/>
</dbReference>
<dbReference type="Pfam" id="PF13276">
    <property type="entry name" value="HTH_21"/>
    <property type="match status" value="1"/>
</dbReference>
<accession>A0ABU0IYX4</accession>
<protein>
    <submittedName>
        <fullName evidence="2">Transposase InsO family protein</fullName>
    </submittedName>
</protein>
<dbReference type="Pfam" id="PF00665">
    <property type="entry name" value="rve"/>
    <property type="match status" value="1"/>
</dbReference>
<gene>
    <name evidence="2" type="ORF">QO011_000209</name>
</gene>
<evidence type="ECO:0000259" key="1">
    <source>
        <dbReference type="PROSITE" id="PS50994"/>
    </source>
</evidence>
<keyword evidence="3" id="KW-1185">Reference proteome</keyword>
<dbReference type="Gene3D" id="3.30.420.10">
    <property type="entry name" value="Ribonuclease H-like superfamily/Ribonuclease H"/>
    <property type="match status" value="1"/>
</dbReference>
<dbReference type="EMBL" id="JAUSVX010000001">
    <property type="protein sequence ID" value="MDQ0467214.1"/>
    <property type="molecule type" value="Genomic_DNA"/>
</dbReference>
<proteinExistence type="predicted"/>
<dbReference type="InterPro" id="IPR048020">
    <property type="entry name" value="Transpos_IS3"/>
</dbReference>
<evidence type="ECO:0000313" key="3">
    <source>
        <dbReference type="Proteomes" id="UP001242480"/>
    </source>
</evidence>
<organism evidence="2 3">
    <name type="scientific">Labrys wisconsinensis</name>
    <dbReference type="NCBI Taxonomy" id="425677"/>
    <lineage>
        <taxon>Bacteria</taxon>
        <taxon>Pseudomonadati</taxon>
        <taxon>Pseudomonadota</taxon>
        <taxon>Alphaproteobacteria</taxon>
        <taxon>Hyphomicrobiales</taxon>
        <taxon>Xanthobacteraceae</taxon>
        <taxon>Labrys</taxon>
    </lineage>
</organism>
<dbReference type="InterPro" id="IPR025948">
    <property type="entry name" value="HTH-like_dom"/>
</dbReference>
<dbReference type="SUPFAM" id="SSF53098">
    <property type="entry name" value="Ribonuclease H-like"/>
    <property type="match status" value="1"/>
</dbReference>
<feature type="domain" description="Integrase catalytic" evidence="1">
    <location>
        <begin position="96"/>
        <end position="262"/>
    </location>
</feature>
<dbReference type="PANTHER" id="PTHR46889:SF7">
    <property type="entry name" value="TRANSPOSASE FOR INSERTION SEQUENCE ELEMENT IS904"/>
    <property type="match status" value="1"/>
</dbReference>
<evidence type="ECO:0000313" key="2">
    <source>
        <dbReference type="EMBL" id="MDQ0467214.1"/>
    </source>
</evidence>
<dbReference type="InterPro" id="IPR012337">
    <property type="entry name" value="RNaseH-like_sf"/>
</dbReference>